<dbReference type="AlphaFoldDB" id="A0A1H9TST9"/>
<evidence type="ECO:0000256" key="3">
    <source>
        <dbReference type="ARBA" id="ARBA00022741"/>
    </source>
</evidence>
<dbReference type="PANTHER" id="PTHR46566">
    <property type="entry name" value="1-PHOSPHOFRUCTOKINASE-RELATED"/>
    <property type="match status" value="1"/>
</dbReference>
<organism evidence="8 9">
    <name type="scientific">Lentzea albida</name>
    <dbReference type="NCBI Taxonomy" id="65499"/>
    <lineage>
        <taxon>Bacteria</taxon>
        <taxon>Bacillati</taxon>
        <taxon>Actinomycetota</taxon>
        <taxon>Actinomycetes</taxon>
        <taxon>Pseudonocardiales</taxon>
        <taxon>Pseudonocardiaceae</taxon>
        <taxon>Lentzea</taxon>
    </lineage>
</organism>
<name>A0A1H9TST9_9PSEU</name>
<keyword evidence="3" id="KW-0547">Nucleotide-binding</keyword>
<keyword evidence="5" id="KW-0067">ATP-binding</keyword>
<evidence type="ECO:0000259" key="7">
    <source>
        <dbReference type="Pfam" id="PF00294"/>
    </source>
</evidence>
<evidence type="ECO:0000313" key="8">
    <source>
        <dbReference type="EMBL" id="SES00108.1"/>
    </source>
</evidence>
<dbReference type="InterPro" id="IPR017583">
    <property type="entry name" value="Tagatose/fructose_Pkinase"/>
</dbReference>
<dbReference type="GO" id="GO:0005975">
    <property type="term" value="P:carbohydrate metabolic process"/>
    <property type="evidence" value="ECO:0007669"/>
    <property type="project" value="InterPro"/>
</dbReference>
<evidence type="ECO:0000313" key="9">
    <source>
        <dbReference type="Proteomes" id="UP000199503"/>
    </source>
</evidence>
<evidence type="ECO:0000256" key="5">
    <source>
        <dbReference type="ARBA" id="ARBA00022840"/>
    </source>
</evidence>
<evidence type="ECO:0000256" key="6">
    <source>
        <dbReference type="PIRNR" id="PIRNR000535"/>
    </source>
</evidence>
<dbReference type="Pfam" id="PF00294">
    <property type="entry name" value="PfkB"/>
    <property type="match status" value="1"/>
</dbReference>
<dbReference type="InterPro" id="IPR011611">
    <property type="entry name" value="PfkB_dom"/>
</dbReference>
<proteinExistence type="inferred from homology"/>
<protein>
    <submittedName>
        <fullName evidence="8">1-phosphofructokinase</fullName>
    </submittedName>
</protein>
<keyword evidence="4 8" id="KW-0418">Kinase</keyword>
<dbReference type="Gene3D" id="3.40.1190.20">
    <property type="match status" value="1"/>
</dbReference>
<dbReference type="GO" id="GO:0016301">
    <property type="term" value="F:kinase activity"/>
    <property type="evidence" value="ECO:0007669"/>
    <property type="project" value="UniProtKB-KW"/>
</dbReference>
<dbReference type="GO" id="GO:0016773">
    <property type="term" value="F:phosphotransferase activity, alcohol group as acceptor"/>
    <property type="evidence" value="ECO:0007669"/>
    <property type="project" value="InterPro"/>
</dbReference>
<dbReference type="SUPFAM" id="SSF53613">
    <property type="entry name" value="Ribokinase-like"/>
    <property type="match status" value="1"/>
</dbReference>
<dbReference type="STRING" id="65499.SAMN04488000_114164"/>
<sequence length="311" mass="33230">MFARIGYQAVVDARVAVFAPSPQLTVTVEDLDGEPDVHLHAGGQGFWQSRMIAALGVEAVVCATFGGETGRVLHTLLEGEHVDLRSRQVAARNGAYVHDRRDGSRSEMVEMLPDALSRHELDDVYEMALVEGIRAGTAVLSGPSDDRVLPHETYYRLTSDLTSNDCRVIVDLAGDRLAEAVRGGPHVVKVSHEELGEEELPKLIEKAREIASSCVHGVVVSRADEPALALLEDELYLVRMPKLEPVDTRGAGDSMTAGISAGLALGMSLTDAVKLGAAAGAVNVTRHGLGSGSGEAVRELSKRVELEPIEE</sequence>
<feature type="domain" description="Carbohydrate kinase PfkB" evidence="7">
    <location>
        <begin position="33"/>
        <end position="291"/>
    </location>
</feature>
<gene>
    <name evidence="8" type="ORF">SAMN04488000_114164</name>
</gene>
<dbReference type="PIRSF" id="PIRSF000535">
    <property type="entry name" value="1PFK/6PFK/LacC"/>
    <property type="match status" value="1"/>
</dbReference>
<dbReference type="PANTHER" id="PTHR46566:SF2">
    <property type="entry name" value="ATP-DEPENDENT 6-PHOSPHOFRUCTOKINASE ISOZYME 2"/>
    <property type="match status" value="1"/>
</dbReference>
<keyword evidence="2 6" id="KW-0808">Transferase</keyword>
<keyword evidence="9" id="KW-1185">Reference proteome</keyword>
<comment type="similarity">
    <text evidence="1">Belongs to the carbohydrate kinase PfkB family.</text>
</comment>
<dbReference type="GO" id="GO:0005524">
    <property type="term" value="F:ATP binding"/>
    <property type="evidence" value="ECO:0007669"/>
    <property type="project" value="UniProtKB-KW"/>
</dbReference>
<dbReference type="PROSITE" id="PS00584">
    <property type="entry name" value="PFKB_KINASES_2"/>
    <property type="match status" value="1"/>
</dbReference>
<dbReference type="InterPro" id="IPR002173">
    <property type="entry name" value="Carboh/pur_kinase_PfkB_CS"/>
</dbReference>
<dbReference type="InterPro" id="IPR029056">
    <property type="entry name" value="Ribokinase-like"/>
</dbReference>
<reference evidence="9" key="1">
    <citation type="submission" date="2016-10" db="EMBL/GenBank/DDBJ databases">
        <authorList>
            <person name="Varghese N."/>
            <person name="Submissions S."/>
        </authorList>
    </citation>
    <scope>NUCLEOTIDE SEQUENCE [LARGE SCALE GENOMIC DNA]</scope>
    <source>
        <strain evidence="9">DSM 44437</strain>
    </source>
</reference>
<evidence type="ECO:0000256" key="1">
    <source>
        <dbReference type="ARBA" id="ARBA00010688"/>
    </source>
</evidence>
<evidence type="ECO:0000256" key="4">
    <source>
        <dbReference type="ARBA" id="ARBA00022777"/>
    </source>
</evidence>
<accession>A0A1H9TST9</accession>
<evidence type="ECO:0000256" key="2">
    <source>
        <dbReference type="ARBA" id="ARBA00022679"/>
    </source>
</evidence>
<dbReference type="Proteomes" id="UP000199503">
    <property type="component" value="Unassembled WGS sequence"/>
</dbReference>
<dbReference type="EMBL" id="FOFV01000014">
    <property type="protein sequence ID" value="SES00108.1"/>
    <property type="molecule type" value="Genomic_DNA"/>
</dbReference>